<comment type="similarity">
    <text evidence="9">Belongs to the G-protein coupled receptor 1 family.</text>
</comment>
<comment type="caution">
    <text evidence="12">The sequence shown here is derived from an EMBL/GenBank/DDBJ whole genome shotgun (WGS) entry which is preliminary data.</text>
</comment>
<feature type="transmembrane region" description="Helical" evidence="10">
    <location>
        <begin position="182"/>
        <end position="208"/>
    </location>
</feature>
<keyword evidence="7 9" id="KW-0675">Receptor</keyword>
<keyword evidence="6 10" id="KW-0472">Membrane</keyword>
<gene>
    <name evidence="12" type="ORF">PMEA_00017510</name>
</gene>
<feature type="transmembrane region" description="Helical" evidence="10">
    <location>
        <begin position="236"/>
        <end position="262"/>
    </location>
</feature>
<comment type="subcellular location">
    <subcellularLocation>
        <location evidence="1">Cell membrane</location>
        <topology evidence="1">Multi-pass membrane protein</topology>
    </subcellularLocation>
</comment>
<name>A0AAU9X539_9CNID</name>
<evidence type="ECO:0000256" key="1">
    <source>
        <dbReference type="ARBA" id="ARBA00004651"/>
    </source>
</evidence>
<dbReference type="PROSITE" id="PS50262">
    <property type="entry name" value="G_PROTEIN_RECEP_F1_2"/>
    <property type="match status" value="1"/>
</dbReference>
<evidence type="ECO:0000256" key="10">
    <source>
        <dbReference type="SAM" id="Phobius"/>
    </source>
</evidence>
<evidence type="ECO:0000313" key="13">
    <source>
        <dbReference type="Proteomes" id="UP001159428"/>
    </source>
</evidence>
<feature type="transmembrane region" description="Helical" evidence="10">
    <location>
        <begin position="153"/>
        <end position="170"/>
    </location>
</feature>
<evidence type="ECO:0000256" key="2">
    <source>
        <dbReference type="ARBA" id="ARBA00022475"/>
    </source>
</evidence>
<dbReference type="PROSITE" id="PS00237">
    <property type="entry name" value="G_PROTEIN_RECEP_F1_1"/>
    <property type="match status" value="1"/>
</dbReference>
<dbReference type="PANTHER" id="PTHR24249">
    <property type="entry name" value="HISTAMINE RECEPTOR-RELATED G-PROTEIN COUPLED RECEPTOR"/>
    <property type="match status" value="1"/>
</dbReference>
<keyword evidence="8 9" id="KW-0807">Transducer</keyword>
<feature type="transmembrane region" description="Helical" evidence="10">
    <location>
        <begin position="274"/>
        <end position="297"/>
    </location>
</feature>
<feature type="domain" description="G-protein coupled receptors family 1 profile" evidence="11">
    <location>
        <begin position="50"/>
        <end position="295"/>
    </location>
</feature>
<evidence type="ECO:0000256" key="5">
    <source>
        <dbReference type="ARBA" id="ARBA00023040"/>
    </source>
</evidence>
<dbReference type="Proteomes" id="UP001159428">
    <property type="component" value="Unassembled WGS sequence"/>
</dbReference>
<feature type="non-terminal residue" evidence="12">
    <location>
        <position position="326"/>
    </location>
</feature>
<reference evidence="12 13" key="1">
    <citation type="submission" date="2022-05" db="EMBL/GenBank/DDBJ databases">
        <authorList>
            <consortium name="Genoscope - CEA"/>
            <person name="William W."/>
        </authorList>
    </citation>
    <scope>NUCLEOTIDE SEQUENCE [LARGE SCALE GENOMIC DNA]</scope>
</reference>
<dbReference type="EMBL" id="CALNXJ010000030">
    <property type="protein sequence ID" value="CAH3136713.1"/>
    <property type="molecule type" value="Genomic_DNA"/>
</dbReference>
<evidence type="ECO:0000256" key="3">
    <source>
        <dbReference type="ARBA" id="ARBA00022692"/>
    </source>
</evidence>
<keyword evidence="4 10" id="KW-1133">Transmembrane helix</keyword>
<evidence type="ECO:0000259" key="11">
    <source>
        <dbReference type="PROSITE" id="PS50262"/>
    </source>
</evidence>
<protein>
    <recommendedName>
        <fullName evidence="11">G-protein coupled receptors family 1 profile domain-containing protein</fullName>
    </recommendedName>
</protein>
<keyword evidence="2" id="KW-1003">Cell membrane</keyword>
<dbReference type="SUPFAM" id="SSF81321">
    <property type="entry name" value="Family A G protein-coupled receptor-like"/>
    <property type="match status" value="1"/>
</dbReference>
<feature type="transmembrane region" description="Helical" evidence="10">
    <location>
        <begin position="38"/>
        <end position="58"/>
    </location>
</feature>
<sequence>MNRVIANKSLLNCGLPFISPDAAENSRAVYIVFISRTAINATTCPLIIFLNIMVMISVKTKQRLRTKSNITLACLATTDVLVGLIVQPLQIARYILMIKGEAHNSQFCTLVDVVVVVSIRCVLASVFHLFLISAERYIGIHYPLRYSNMVTETRILLASGIAWIAAIILPTDYLRKTLSRPFLATLAVFIILLIVIPTIFYFNISVYIQVRRRKRQIMVTSATTDAKKQLIGYTKAFSTTLILILVMLLSFIPGYICIAIINAYVDKISAEKRYVIFSISSLLPVLNSLFNPLIYVFRERFFRVVFLQLLLRKTLSEAKEIERRIF</sequence>
<evidence type="ECO:0000256" key="7">
    <source>
        <dbReference type="ARBA" id="ARBA00023170"/>
    </source>
</evidence>
<feature type="transmembrane region" description="Helical" evidence="10">
    <location>
        <begin position="109"/>
        <end position="132"/>
    </location>
</feature>
<dbReference type="PANTHER" id="PTHR24249:SF421">
    <property type="entry name" value="G-PROTEIN COUPLED RECEPTORS FAMILY 1 PROFILE DOMAIN-CONTAINING PROTEIN"/>
    <property type="match status" value="1"/>
</dbReference>
<dbReference type="AlphaFoldDB" id="A0AAU9X539"/>
<evidence type="ECO:0000256" key="8">
    <source>
        <dbReference type="ARBA" id="ARBA00023224"/>
    </source>
</evidence>
<dbReference type="GO" id="GO:0005886">
    <property type="term" value="C:plasma membrane"/>
    <property type="evidence" value="ECO:0007669"/>
    <property type="project" value="UniProtKB-SubCell"/>
</dbReference>
<evidence type="ECO:0000256" key="4">
    <source>
        <dbReference type="ARBA" id="ARBA00022989"/>
    </source>
</evidence>
<dbReference type="InterPro" id="IPR017452">
    <property type="entry name" value="GPCR_Rhodpsn_7TM"/>
</dbReference>
<dbReference type="PRINTS" id="PR00237">
    <property type="entry name" value="GPCRRHODOPSN"/>
</dbReference>
<dbReference type="InterPro" id="IPR000276">
    <property type="entry name" value="GPCR_Rhodpsn"/>
</dbReference>
<proteinExistence type="inferred from homology"/>
<keyword evidence="3 9" id="KW-0812">Transmembrane</keyword>
<accession>A0AAU9X539</accession>
<evidence type="ECO:0000256" key="9">
    <source>
        <dbReference type="RuleBase" id="RU000688"/>
    </source>
</evidence>
<dbReference type="CDD" id="cd00637">
    <property type="entry name" value="7tm_classA_rhodopsin-like"/>
    <property type="match status" value="1"/>
</dbReference>
<dbReference type="GO" id="GO:0004930">
    <property type="term" value="F:G protein-coupled receptor activity"/>
    <property type="evidence" value="ECO:0007669"/>
    <property type="project" value="UniProtKB-KW"/>
</dbReference>
<dbReference type="Pfam" id="PF00001">
    <property type="entry name" value="7tm_1"/>
    <property type="match status" value="1"/>
</dbReference>
<keyword evidence="13" id="KW-1185">Reference proteome</keyword>
<keyword evidence="5 9" id="KW-0297">G-protein coupled receptor</keyword>
<dbReference type="InterPro" id="IPR050569">
    <property type="entry name" value="TAAR"/>
</dbReference>
<organism evidence="12 13">
    <name type="scientific">Pocillopora meandrina</name>
    <dbReference type="NCBI Taxonomy" id="46732"/>
    <lineage>
        <taxon>Eukaryota</taxon>
        <taxon>Metazoa</taxon>
        <taxon>Cnidaria</taxon>
        <taxon>Anthozoa</taxon>
        <taxon>Hexacorallia</taxon>
        <taxon>Scleractinia</taxon>
        <taxon>Astrocoeniina</taxon>
        <taxon>Pocilloporidae</taxon>
        <taxon>Pocillopora</taxon>
    </lineage>
</organism>
<evidence type="ECO:0000256" key="6">
    <source>
        <dbReference type="ARBA" id="ARBA00023136"/>
    </source>
</evidence>
<feature type="transmembrane region" description="Helical" evidence="10">
    <location>
        <begin position="70"/>
        <end position="89"/>
    </location>
</feature>
<evidence type="ECO:0000313" key="12">
    <source>
        <dbReference type="EMBL" id="CAH3136713.1"/>
    </source>
</evidence>
<dbReference type="Gene3D" id="1.20.1070.10">
    <property type="entry name" value="Rhodopsin 7-helix transmembrane proteins"/>
    <property type="match status" value="1"/>
</dbReference>